<dbReference type="SUPFAM" id="SSF49785">
    <property type="entry name" value="Galactose-binding domain-like"/>
    <property type="match status" value="1"/>
</dbReference>
<evidence type="ECO:0000259" key="1">
    <source>
        <dbReference type="Pfam" id="PF17189"/>
    </source>
</evidence>
<dbReference type="Gene3D" id="2.60.40.1180">
    <property type="entry name" value="Golgi alpha-mannosidase II"/>
    <property type="match status" value="1"/>
</dbReference>
<dbReference type="AlphaFoldDB" id="A0A060BYL2"/>
<dbReference type="Gene3D" id="2.60.120.260">
    <property type="entry name" value="Galactose-binding domain-like"/>
    <property type="match status" value="1"/>
</dbReference>
<sequence length="145" mass="15147">NRVDATSNPQTNVYVSAYKGDDKVVIVAINKGTSATSQSFTVNNGTTSKVSRWVTSSGKNIASDSDIAVSNGSFTATLPAQSVTTFVGSLSSSSTTNDKIECEDMTLSGDYAGTISSPFSGVALYANGDSCSSTQYFAYDKHDFT</sequence>
<reference evidence="2" key="1">
    <citation type="journal article" date="2013" name="Environ. Microbiol.">
        <title>Seasonally variable intestinal metagenomes of the red palm weevil (Rhynchophorus ferrugineus).</title>
        <authorList>
            <person name="Jia S."/>
            <person name="Zhang X."/>
            <person name="Zhang G."/>
            <person name="Yin A."/>
            <person name="Zhang S."/>
            <person name="Li F."/>
            <person name="Wang L."/>
            <person name="Zhao D."/>
            <person name="Yun Q."/>
            <person name="Tala"/>
            <person name="Wang J."/>
            <person name="Sun G."/>
            <person name="Baabdullah M."/>
            <person name="Yu X."/>
            <person name="Hu S."/>
            <person name="Al-Mssallem I.S."/>
            <person name="Yu J."/>
        </authorList>
    </citation>
    <scope>NUCLEOTIDE SEQUENCE</scope>
</reference>
<dbReference type="InterPro" id="IPR033452">
    <property type="entry name" value="GH30_C"/>
</dbReference>
<dbReference type="InterPro" id="IPR008979">
    <property type="entry name" value="Galactose-bd-like_sf"/>
</dbReference>
<dbReference type="EMBL" id="KF122198">
    <property type="protein sequence ID" value="AIA89493.1"/>
    <property type="molecule type" value="Genomic_DNA"/>
</dbReference>
<feature type="non-terminal residue" evidence="2">
    <location>
        <position position="1"/>
    </location>
</feature>
<dbReference type="Pfam" id="PF17189">
    <property type="entry name" value="Glyco_hydro_30C"/>
    <property type="match status" value="1"/>
</dbReference>
<name>A0A060BYL2_9BACL</name>
<dbReference type="SUPFAM" id="SSF51011">
    <property type="entry name" value="Glycosyl hydrolase domain"/>
    <property type="match status" value="1"/>
</dbReference>
<dbReference type="InterPro" id="IPR013780">
    <property type="entry name" value="Glyco_hydro_b"/>
</dbReference>
<proteinExistence type="predicted"/>
<evidence type="ECO:0000313" key="2">
    <source>
        <dbReference type="EMBL" id="AIA89493.1"/>
    </source>
</evidence>
<feature type="non-terminal residue" evidence="2">
    <location>
        <position position="145"/>
    </location>
</feature>
<organism evidence="2">
    <name type="scientific">uncultured Paenibacillus sp</name>
    <dbReference type="NCBI Taxonomy" id="227322"/>
    <lineage>
        <taxon>Bacteria</taxon>
        <taxon>Bacillati</taxon>
        <taxon>Bacillota</taxon>
        <taxon>Bacilli</taxon>
        <taxon>Bacillales</taxon>
        <taxon>Paenibacillaceae</taxon>
        <taxon>Paenibacillus</taxon>
        <taxon>environmental samples</taxon>
    </lineage>
</organism>
<protein>
    <submittedName>
        <fullName evidence="2">CAZy families CBM35|GH30 protein</fullName>
    </submittedName>
</protein>
<feature type="domain" description="Glycosyl hydrolase family 30 beta sandwich" evidence="1">
    <location>
        <begin position="2"/>
        <end position="86"/>
    </location>
</feature>
<accession>A0A060BYL2</accession>